<proteinExistence type="inferred from homology"/>
<dbReference type="Gene3D" id="3.30.450.380">
    <property type="match status" value="1"/>
</dbReference>
<sequence>MSIREQLANAEPAFTVNGHAAIQFATSAASVSGGYHQLKRDVHETVLDRVELERLARYPQEQVRQEITALVNLIVDEQKVLLNDNERRQLTVEIYDEMFGFGPLEPLLKDPTVSDILVNTARQTYVERRGKLELTDVLFYDDAHLMKVIEKIVSRVGRRIDETSPMVDARLPDGSRVNAIIPPSAIDGPLLSIRRFAVNPLQVADLVNLRSLTPPMAQLLQALSQAKVNVLVSGGTGSGKTTLLNILSGFIPEDERVVTIEDAAELQLRQPHVLRLETRPPNIEGKGEITQRALVRNALRMRPDRIILGEVRGGEALDMLNAMNTGHEGSLTTIHANTPRDALTRLENMVSMAGLTMPAKAMRQQIASAITVIVQAARMTDGRRKIISIQEITGMEGDIINMQEIFTFQRTGVDKDGTVRGNFRATGVYPKFAERLRVFGVGLPDDTYDPAKRYEV</sequence>
<feature type="domain" description="Bacterial type II secretion system protein E" evidence="2">
    <location>
        <begin position="100"/>
        <end position="375"/>
    </location>
</feature>
<gene>
    <name evidence="3" type="ORF">A2G96_04680</name>
</gene>
<keyword evidence="4" id="KW-1185">Reference proteome</keyword>
<dbReference type="Proteomes" id="UP000075238">
    <property type="component" value="Chromosome 1"/>
</dbReference>
<evidence type="ECO:0000259" key="2">
    <source>
        <dbReference type="Pfam" id="PF00437"/>
    </source>
</evidence>
<evidence type="ECO:0000256" key="1">
    <source>
        <dbReference type="ARBA" id="ARBA00006611"/>
    </source>
</evidence>
<dbReference type="InterPro" id="IPR027417">
    <property type="entry name" value="P-loop_NTPase"/>
</dbReference>
<reference evidence="3 4" key="1">
    <citation type="submission" date="2016-03" db="EMBL/GenBank/DDBJ databases">
        <title>Complete genome sequence of a novel chlorpyrifos degrading bacterium, Cupriavidus nantongensis sp. X1.</title>
        <authorList>
            <person name="Fang L."/>
        </authorList>
    </citation>
    <scope>NUCLEOTIDE SEQUENCE [LARGE SCALE GENOMIC DNA]</scope>
    <source>
        <strain evidence="3 4">X1</strain>
    </source>
</reference>
<accession>A0A142JG78</accession>
<dbReference type="PANTHER" id="PTHR30486">
    <property type="entry name" value="TWITCHING MOTILITY PROTEIN PILT"/>
    <property type="match status" value="1"/>
</dbReference>
<dbReference type="SUPFAM" id="SSF52540">
    <property type="entry name" value="P-loop containing nucleoside triphosphate hydrolases"/>
    <property type="match status" value="1"/>
</dbReference>
<dbReference type="Pfam" id="PF00437">
    <property type="entry name" value="T2SSE"/>
    <property type="match status" value="1"/>
</dbReference>
<dbReference type="AlphaFoldDB" id="A0A142JG78"/>
<protein>
    <submittedName>
        <fullName evidence="3">Pilus assembly protein CpaF</fullName>
    </submittedName>
</protein>
<dbReference type="InterPro" id="IPR001482">
    <property type="entry name" value="T2SS/T4SS_dom"/>
</dbReference>
<dbReference type="PANTHER" id="PTHR30486:SF15">
    <property type="entry name" value="TYPE II_IV SECRETION SYSTEM ATPASE"/>
    <property type="match status" value="1"/>
</dbReference>
<dbReference type="STRING" id="1796606.A2G96_04680"/>
<dbReference type="KEGG" id="cnan:A2G96_04680"/>
<dbReference type="EMBL" id="CP014844">
    <property type="protein sequence ID" value="AMR77090.1"/>
    <property type="molecule type" value="Genomic_DNA"/>
</dbReference>
<name>A0A142JG78_9BURK</name>
<dbReference type="Gene3D" id="3.40.50.300">
    <property type="entry name" value="P-loop containing nucleotide triphosphate hydrolases"/>
    <property type="match status" value="1"/>
</dbReference>
<organism evidence="3 4">
    <name type="scientific">Cupriavidus nantongensis</name>
    <dbReference type="NCBI Taxonomy" id="1796606"/>
    <lineage>
        <taxon>Bacteria</taxon>
        <taxon>Pseudomonadati</taxon>
        <taxon>Pseudomonadota</taxon>
        <taxon>Betaproteobacteria</taxon>
        <taxon>Burkholderiales</taxon>
        <taxon>Burkholderiaceae</taxon>
        <taxon>Cupriavidus</taxon>
    </lineage>
</organism>
<dbReference type="OrthoDB" id="9810761at2"/>
<dbReference type="GO" id="GO:0016887">
    <property type="term" value="F:ATP hydrolysis activity"/>
    <property type="evidence" value="ECO:0007669"/>
    <property type="project" value="InterPro"/>
</dbReference>
<comment type="similarity">
    <text evidence="1">Belongs to the GSP E family.</text>
</comment>
<evidence type="ECO:0000313" key="4">
    <source>
        <dbReference type="Proteomes" id="UP000075238"/>
    </source>
</evidence>
<dbReference type="FunFam" id="3.40.50.300:FF:000521">
    <property type="entry name" value="Type II secretion system protein E"/>
    <property type="match status" value="1"/>
</dbReference>
<dbReference type="InterPro" id="IPR050921">
    <property type="entry name" value="T4SS_GSP_E_ATPase"/>
</dbReference>
<dbReference type="CDD" id="cd01130">
    <property type="entry name" value="VirB11-like_ATPase"/>
    <property type="match status" value="1"/>
</dbReference>
<evidence type="ECO:0000313" key="3">
    <source>
        <dbReference type="EMBL" id="AMR77090.1"/>
    </source>
</evidence>
<dbReference type="RefSeq" id="WP_062797211.1">
    <property type="nucleotide sequence ID" value="NZ_CP014844.1"/>
</dbReference>